<accession>A0ABU8CAS4</accession>
<gene>
    <name evidence="1" type="ORF">MN202_17020</name>
</gene>
<proteinExistence type="predicted"/>
<dbReference type="Gene3D" id="1.10.260.40">
    <property type="entry name" value="lambda repressor-like DNA-binding domains"/>
    <property type="match status" value="1"/>
</dbReference>
<comment type="caution">
    <text evidence="1">The sequence shown here is derived from an EMBL/GenBank/DDBJ whole genome shotgun (WGS) entry which is preliminary data.</text>
</comment>
<reference evidence="1 2" key="1">
    <citation type="journal article" date="2023" name="Ecotoxicol. Environ. Saf.">
        <title>Mercury remediation potential of mercury-resistant strain Rheinheimera metallidurans sp. nov. isolated from a municipal waste dumping site.</title>
        <authorList>
            <person name="Yadav V."/>
            <person name="Manjhi A."/>
            <person name="Vadakedath N."/>
        </authorList>
    </citation>
    <scope>NUCLEOTIDE SEQUENCE [LARGE SCALE GENOMIC DNA]</scope>
    <source>
        <strain evidence="1 2">E-49</strain>
    </source>
</reference>
<evidence type="ECO:0000313" key="1">
    <source>
        <dbReference type="EMBL" id="MEH8018947.1"/>
    </source>
</evidence>
<evidence type="ECO:0008006" key="3">
    <source>
        <dbReference type="Google" id="ProtNLM"/>
    </source>
</evidence>
<sequence length="91" mass="10709">MKVMMISLSQYLDELKQAKDLKNDAELARYLDVSRAYISQVRSGAYMGESQCFELANMLGREPLELLSLNRAIRNVKDQRLQDYWLKIHKR</sequence>
<evidence type="ECO:0000313" key="2">
    <source>
        <dbReference type="Proteomes" id="UP001375382"/>
    </source>
</evidence>
<dbReference type="InterPro" id="IPR010982">
    <property type="entry name" value="Lambda_DNA-bd_dom_sf"/>
</dbReference>
<keyword evidence="2" id="KW-1185">Reference proteome</keyword>
<organism evidence="1 2">
    <name type="scientific">Rheinheimera muenzenbergensis</name>
    <dbReference type="NCBI Taxonomy" id="1193628"/>
    <lineage>
        <taxon>Bacteria</taxon>
        <taxon>Pseudomonadati</taxon>
        <taxon>Pseudomonadota</taxon>
        <taxon>Gammaproteobacteria</taxon>
        <taxon>Chromatiales</taxon>
        <taxon>Chromatiaceae</taxon>
        <taxon>Rheinheimera</taxon>
    </lineage>
</organism>
<dbReference type="Proteomes" id="UP001375382">
    <property type="component" value="Unassembled WGS sequence"/>
</dbReference>
<dbReference type="SUPFAM" id="SSF47413">
    <property type="entry name" value="lambda repressor-like DNA-binding domains"/>
    <property type="match status" value="1"/>
</dbReference>
<dbReference type="RefSeq" id="WP_335737341.1">
    <property type="nucleotide sequence ID" value="NZ_JALAAR010000017.1"/>
</dbReference>
<protein>
    <recommendedName>
        <fullName evidence="3">Helix-turn-helix</fullName>
    </recommendedName>
</protein>
<dbReference type="EMBL" id="JALAAR010000017">
    <property type="protein sequence ID" value="MEH8018947.1"/>
    <property type="molecule type" value="Genomic_DNA"/>
</dbReference>
<name>A0ABU8CAS4_9GAMM</name>